<gene>
    <name evidence="11" type="ORF">METZ01_LOCUS81294</name>
</gene>
<evidence type="ECO:0008006" key="12">
    <source>
        <dbReference type="Google" id="ProtNLM"/>
    </source>
</evidence>
<evidence type="ECO:0000259" key="9">
    <source>
        <dbReference type="Pfam" id="PF00593"/>
    </source>
</evidence>
<dbReference type="PANTHER" id="PTHR30069:SF29">
    <property type="entry name" value="HEMOGLOBIN AND HEMOGLOBIN-HAPTOGLOBIN-BINDING PROTEIN 1-RELATED"/>
    <property type="match status" value="1"/>
</dbReference>
<dbReference type="SUPFAM" id="SSF56935">
    <property type="entry name" value="Porins"/>
    <property type="match status" value="1"/>
</dbReference>
<evidence type="ECO:0000256" key="8">
    <source>
        <dbReference type="ARBA" id="ARBA00023237"/>
    </source>
</evidence>
<evidence type="ECO:0000313" key="11">
    <source>
        <dbReference type="EMBL" id="SVA28440.1"/>
    </source>
</evidence>
<feature type="domain" description="TonB-dependent receptor-like beta-barrel" evidence="9">
    <location>
        <begin position="324"/>
        <end position="741"/>
    </location>
</feature>
<keyword evidence="7" id="KW-0675">Receptor</keyword>
<evidence type="ECO:0000256" key="4">
    <source>
        <dbReference type="ARBA" id="ARBA00022729"/>
    </source>
</evidence>
<sequence length="975" mass="109565">MINKTIKLYTIIFFSCSALYSQNINLTGKITDSQSGDPLIGANVIIDGNGLNTGAATDFNGDYIVEGVPAGFYKIKISYIGYSDFTTELNISSESSTFDAKLSISAILLDEYIVTASRGRREKITDAPAAISVISELKIRNASNPNLGDYFKNVKGVDFTASGLDSYNLSARGFNSSFSSRLLTLTDGRMANVPSLRLIAYNVIPLTSDDVRQIEVVLGPSSALYGPNAHAGVVNIISKRPKESQGTVVGLTGGTRNFAKAQVRHAGTIGNLGYKMSLVQFNANDWEYIEDDEKKAHYKQWLNELDGGELDDYFEDGLAWWDGWDIKVDRDGDGTVDTTYFAKDNKVYDRDSDGIDDIPHFKINNTRFDIRTDYDFSPDHFISLNYGFAQATNINITGIGRYLADDWIYQFFQGRWVYKNWFAQAYLNTSMSGDTRNMRTGGIVTDHSKFFHFQFQHNLDFNFLDTKLIWGGDYQRTMPKTFGTILPDGKPGRNPISFDEDGIDNDGDGKIDEWDELIVTNEFGLYAQSQSKLSEHFQLILSGRIDLHSGQQKDGGFKFLEDPLSGETMEYYPQISPKVGLLYKPNDKQTFRLTAARAFNTPSSQGLYLEVLAAQYSVFPVVARGNKDGYTYKRNASGKLMMFDVRAGSTSEFRWASMPEGSALYIPAVLGRPGQFVNGEDYTKIEPVRSEEIWTYEFGYAGFIGQKMRASFDLYYSSYSDFVSDLTWVTPVVIDTSAGFYTVENPDPEILGFVPTAEHSGIRDGGDGIPGYYYIEYGSSDWKSLIPAGWWSQPVEQRNGTKLEVAYGDTLGAWWTDDLTNFDNPVNLMLTNINYGRVNLWGMDASLYAFITPKITADVNFSLLGKNRFWNFLTRSYDPVNAPRYKVNAKIAYNSDKGFHGNTGFRYIPEFEWAAGVHYGIIDEYLVFDTMVGYRFAEKYDLLLNINNINDNVHREIIGGPKLGRHITLKLNARF</sequence>
<dbReference type="GO" id="GO:0015344">
    <property type="term" value="F:siderophore uptake transmembrane transporter activity"/>
    <property type="evidence" value="ECO:0007669"/>
    <property type="project" value="TreeGrafter"/>
</dbReference>
<evidence type="ECO:0000256" key="7">
    <source>
        <dbReference type="ARBA" id="ARBA00023170"/>
    </source>
</evidence>
<dbReference type="PANTHER" id="PTHR30069">
    <property type="entry name" value="TONB-DEPENDENT OUTER MEMBRANE RECEPTOR"/>
    <property type="match status" value="1"/>
</dbReference>
<evidence type="ECO:0000256" key="2">
    <source>
        <dbReference type="ARBA" id="ARBA00022448"/>
    </source>
</evidence>
<organism evidence="11">
    <name type="scientific">marine metagenome</name>
    <dbReference type="NCBI Taxonomy" id="408172"/>
    <lineage>
        <taxon>unclassified sequences</taxon>
        <taxon>metagenomes</taxon>
        <taxon>ecological metagenomes</taxon>
    </lineage>
</organism>
<dbReference type="Pfam" id="PF07715">
    <property type="entry name" value="Plug"/>
    <property type="match status" value="1"/>
</dbReference>
<keyword evidence="5" id="KW-0798">TonB box</keyword>
<name>A0A381UJZ7_9ZZZZ</name>
<reference evidence="11" key="1">
    <citation type="submission" date="2018-05" db="EMBL/GenBank/DDBJ databases">
        <authorList>
            <person name="Lanie J.A."/>
            <person name="Ng W.-L."/>
            <person name="Kazmierczak K.M."/>
            <person name="Andrzejewski T.M."/>
            <person name="Davidsen T.M."/>
            <person name="Wayne K.J."/>
            <person name="Tettelin H."/>
            <person name="Glass J.I."/>
            <person name="Rusch D."/>
            <person name="Podicherti R."/>
            <person name="Tsui H.-C.T."/>
            <person name="Winkler M.E."/>
        </authorList>
    </citation>
    <scope>NUCLEOTIDE SEQUENCE</scope>
</reference>
<dbReference type="InterPro" id="IPR008969">
    <property type="entry name" value="CarboxyPept-like_regulatory"/>
</dbReference>
<dbReference type="InterPro" id="IPR012910">
    <property type="entry name" value="Plug_dom"/>
</dbReference>
<dbReference type="Gene3D" id="2.60.40.1120">
    <property type="entry name" value="Carboxypeptidase-like, regulatory domain"/>
    <property type="match status" value="1"/>
</dbReference>
<proteinExistence type="predicted"/>
<dbReference type="InterPro" id="IPR037066">
    <property type="entry name" value="Plug_dom_sf"/>
</dbReference>
<dbReference type="PROSITE" id="PS52016">
    <property type="entry name" value="TONB_DEPENDENT_REC_3"/>
    <property type="match status" value="1"/>
</dbReference>
<dbReference type="InterPro" id="IPR000531">
    <property type="entry name" value="Beta-barrel_TonB"/>
</dbReference>
<comment type="subcellular location">
    <subcellularLocation>
        <location evidence="1">Cell outer membrane</location>
        <topology evidence="1">Multi-pass membrane protein</topology>
    </subcellularLocation>
</comment>
<evidence type="ECO:0000256" key="1">
    <source>
        <dbReference type="ARBA" id="ARBA00004571"/>
    </source>
</evidence>
<keyword evidence="4" id="KW-0732">Signal</keyword>
<evidence type="ECO:0000256" key="3">
    <source>
        <dbReference type="ARBA" id="ARBA00022692"/>
    </source>
</evidence>
<dbReference type="SUPFAM" id="SSF49464">
    <property type="entry name" value="Carboxypeptidase regulatory domain-like"/>
    <property type="match status" value="1"/>
</dbReference>
<dbReference type="Gene3D" id="2.40.170.20">
    <property type="entry name" value="TonB-dependent receptor, beta-barrel domain"/>
    <property type="match status" value="1"/>
</dbReference>
<dbReference type="GO" id="GO:0009279">
    <property type="term" value="C:cell outer membrane"/>
    <property type="evidence" value="ECO:0007669"/>
    <property type="project" value="UniProtKB-SubCell"/>
</dbReference>
<keyword evidence="8" id="KW-0998">Cell outer membrane</keyword>
<keyword evidence="6" id="KW-0472">Membrane</keyword>
<keyword evidence="3" id="KW-0812">Transmembrane</keyword>
<dbReference type="InterPro" id="IPR039426">
    <property type="entry name" value="TonB-dep_rcpt-like"/>
</dbReference>
<dbReference type="InterPro" id="IPR036942">
    <property type="entry name" value="Beta-barrel_TonB_sf"/>
</dbReference>
<dbReference type="Pfam" id="PF00593">
    <property type="entry name" value="TonB_dep_Rec_b-barrel"/>
    <property type="match status" value="1"/>
</dbReference>
<feature type="domain" description="TonB-dependent receptor plug" evidence="10">
    <location>
        <begin position="124"/>
        <end position="233"/>
    </location>
</feature>
<dbReference type="Gene3D" id="2.170.130.10">
    <property type="entry name" value="TonB-dependent receptor, plug domain"/>
    <property type="match status" value="1"/>
</dbReference>
<keyword evidence="2" id="KW-0813">Transport</keyword>
<protein>
    <recommendedName>
        <fullName evidence="12">TonB-dependent receptor plug domain-containing protein</fullName>
    </recommendedName>
</protein>
<evidence type="ECO:0000256" key="5">
    <source>
        <dbReference type="ARBA" id="ARBA00023077"/>
    </source>
</evidence>
<dbReference type="AlphaFoldDB" id="A0A381UJZ7"/>
<dbReference type="Pfam" id="PF13715">
    <property type="entry name" value="CarbopepD_reg_2"/>
    <property type="match status" value="1"/>
</dbReference>
<dbReference type="GO" id="GO:0044718">
    <property type="term" value="P:siderophore transmembrane transport"/>
    <property type="evidence" value="ECO:0007669"/>
    <property type="project" value="TreeGrafter"/>
</dbReference>
<dbReference type="EMBL" id="UINC01006586">
    <property type="protein sequence ID" value="SVA28440.1"/>
    <property type="molecule type" value="Genomic_DNA"/>
</dbReference>
<accession>A0A381UJZ7</accession>
<evidence type="ECO:0000256" key="6">
    <source>
        <dbReference type="ARBA" id="ARBA00023136"/>
    </source>
</evidence>
<evidence type="ECO:0000259" key="10">
    <source>
        <dbReference type="Pfam" id="PF07715"/>
    </source>
</evidence>